<keyword evidence="4 6" id="KW-1133">Transmembrane helix</keyword>
<dbReference type="GO" id="GO:0055085">
    <property type="term" value="P:transmembrane transport"/>
    <property type="evidence" value="ECO:0007669"/>
    <property type="project" value="TreeGrafter"/>
</dbReference>
<dbReference type="InterPro" id="IPR002549">
    <property type="entry name" value="AI-2E-like"/>
</dbReference>
<accession>A0A5C7SQZ2</accession>
<evidence type="ECO:0000256" key="3">
    <source>
        <dbReference type="ARBA" id="ARBA00022692"/>
    </source>
</evidence>
<protein>
    <submittedName>
        <fullName evidence="7">AI-2E family transporter</fullName>
    </submittedName>
</protein>
<keyword evidence="3 6" id="KW-0812">Transmembrane</keyword>
<evidence type="ECO:0000313" key="8">
    <source>
        <dbReference type="Proteomes" id="UP000321192"/>
    </source>
</evidence>
<evidence type="ECO:0000256" key="5">
    <source>
        <dbReference type="ARBA" id="ARBA00023136"/>
    </source>
</evidence>
<evidence type="ECO:0000256" key="2">
    <source>
        <dbReference type="ARBA" id="ARBA00009773"/>
    </source>
</evidence>
<dbReference type="RefSeq" id="WP_043746221.1">
    <property type="nucleotide sequence ID" value="NZ_JAYRXT010000446.1"/>
</dbReference>
<feature type="transmembrane region" description="Helical" evidence="6">
    <location>
        <begin position="310"/>
        <end position="337"/>
    </location>
</feature>
<evidence type="ECO:0000256" key="6">
    <source>
        <dbReference type="SAM" id="Phobius"/>
    </source>
</evidence>
<feature type="transmembrane region" description="Helical" evidence="6">
    <location>
        <begin position="243"/>
        <end position="267"/>
    </location>
</feature>
<dbReference type="AlphaFoldDB" id="A0A5C7SQZ2"/>
<evidence type="ECO:0000256" key="1">
    <source>
        <dbReference type="ARBA" id="ARBA00004141"/>
    </source>
</evidence>
<comment type="subcellular location">
    <subcellularLocation>
        <location evidence="1">Membrane</location>
        <topology evidence="1">Multi-pass membrane protein</topology>
    </subcellularLocation>
</comment>
<dbReference type="GO" id="GO:0016020">
    <property type="term" value="C:membrane"/>
    <property type="evidence" value="ECO:0007669"/>
    <property type="project" value="UniProtKB-SubCell"/>
</dbReference>
<keyword evidence="5 6" id="KW-0472">Membrane</keyword>
<evidence type="ECO:0000313" key="7">
    <source>
        <dbReference type="EMBL" id="TXH85245.1"/>
    </source>
</evidence>
<reference evidence="7 8" key="1">
    <citation type="submission" date="2018-09" db="EMBL/GenBank/DDBJ databases">
        <title>Metagenome Assembled Genomes from an Advanced Water Purification Facility.</title>
        <authorList>
            <person name="Stamps B.W."/>
            <person name="Spear J.R."/>
        </authorList>
    </citation>
    <scope>NUCLEOTIDE SEQUENCE [LARGE SCALE GENOMIC DNA]</scope>
    <source>
        <strain evidence="7">Bin_27_1</strain>
    </source>
</reference>
<gene>
    <name evidence="7" type="ORF">E6Q80_10015</name>
</gene>
<sequence length="368" mass="40018">MKPPRVDRLQTVAWTATGAALVALLWLLGPILTPFVVGAVFAYICDPAVNWMVARRVPRALAVLLVILALGLLLIALALILVPMVYREGVLLVRRLPELVQMFNLNVAPLLEARLGVDIKLNAEQFQQLIADNWTSAQELVPAVLAHLKTGGMAVLGFLANVVLIPLVMFYLLQEWPRILDELERIVPRPWVDGTKRVLGDIDSVMSEFLRGQLSVMLLLAVFYSAGLWLAGLNFWLPVGVLTGLLVFIPYVGFGGGLILAIVAALLQAQGWPPLAGVAIVYALGQVVESFVLTPYLVGERIGLHPLAVIFALMAFGQLFGFVGVLVALPVSAALLVGLREVREAWLASPVYLGTQPRPIIASERERP</sequence>
<comment type="similarity">
    <text evidence="2">Belongs to the autoinducer-2 exporter (AI-2E) (TC 2.A.86) family.</text>
</comment>
<feature type="transmembrane region" description="Helical" evidence="6">
    <location>
        <begin position="216"/>
        <end position="237"/>
    </location>
</feature>
<feature type="transmembrane region" description="Helical" evidence="6">
    <location>
        <begin position="279"/>
        <end position="298"/>
    </location>
</feature>
<organism evidence="7 8">
    <name type="scientific">Thauera aminoaromatica</name>
    <dbReference type="NCBI Taxonomy" id="164330"/>
    <lineage>
        <taxon>Bacteria</taxon>
        <taxon>Pseudomonadati</taxon>
        <taxon>Pseudomonadota</taxon>
        <taxon>Betaproteobacteria</taxon>
        <taxon>Rhodocyclales</taxon>
        <taxon>Zoogloeaceae</taxon>
        <taxon>Thauera</taxon>
    </lineage>
</organism>
<dbReference type="EMBL" id="SSFD01000152">
    <property type="protein sequence ID" value="TXH85245.1"/>
    <property type="molecule type" value="Genomic_DNA"/>
</dbReference>
<dbReference type="PANTHER" id="PTHR21716:SF64">
    <property type="entry name" value="AI-2 TRANSPORT PROTEIN TQSA"/>
    <property type="match status" value="1"/>
</dbReference>
<feature type="transmembrane region" description="Helical" evidence="6">
    <location>
        <begin position="61"/>
        <end position="86"/>
    </location>
</feature>
<dbReference type="Proteomes" id="UP000321192">
    <property type="component" value="Unassembled WGS sequence"/>
</dbReference>
<dbReference type="PANTHER" id="PTHR21716">
    <property type="entry name" value="TRANSMEMBRANE PROTEIN"/>
    <property type="match status" value="1"/>
</dbReference>
<evidence type="ECO:0000256" key="4">
    <source>
        <dbReference type="ARBA" id="ARBA00022989"/>
    </source>
</evidence>
<proteinExistence type="inferred from homology"/>
<comment type="caution">
    <text evidence="7">The sequence shown here is derived from an EMBL/GenBank/DDBJ whole genome shotgun (WGS) entry which is preliminary data.</text>
</comment>
<dbReference type="Pfam" id="PF01594">
    <property type="entry name" value="AI-2E_transport"/>
    <property type="match status" value="1"/>
</dbReference>
<feature type="transmembrane region" description="Helical" evidence="6">
    <location>
        <begin position="153"/>
        <end position="173"/>
    </location>
</feature>
<name>A0A5C7SQZ2_THASP</name>